<name>A0A1R2ARI1_9CILI</name>
<evidence type="ECO:0000313" key="2">
    <source>
        <dbReference type="Proteomes" id="UP000187209"/>
    </source>
</evidence>
<organism evidence="1 2">
    <name type="scientific">Stentor coeruleus</name>
    <dbReference type="NCBI Taxonomy" id="5963"/>
    <lineage>
        <taxon>Eukaryota</taxon>
        <taxon>Sar</taxon>
        <taxon>Alveolata</taxon>
        <taxon>Ciliophora</taxon>
        <taxon>Postciliodesmatophora</taxon>
        <taxon>Heterotrichea</taxon>
        <taxon>Heterotrichida</taxon>
        <taxon>Stentoridae</taxon>
        <taxon>Stentor</taxon>
    </lineage>
</organism>
<protein>
    <submittedName>
        <fullName evidence="1">Uncharacterized protein</fullName>
    </submittedName>
</protein>
<evidence type="ECO:0000313" key="1">
    <source>
        <dbReference type="EMBL" id="OMJ67102.1"/>
    </source>
</evidence>
<dbReference type="AlphaFoldDB" id="A0A1R2ARI1"/>
<proteinExistence type="predicted"/>
<dbReference type="EMBL" id="MPUH01001563">
    <property type="protein sequence ID" value="OMJ67102.1"/>
    <property type="molecule type" value="Genomic_DNA"/>
</dbReference>
<sequence length="305" mass="36354">MGNCTLRDDNVQEVWCYLNKNFDRMSFRVKIDFDQYLAYQKFLEHLWEKFIFYRDKDQKSTIRYEMKHWVVKGAPNRIVKELIELIIPINNKECLEIYESMQKKIDESGIFEAEVEAFKGNPFFLSEEGKIAFRRLEFLAKYVLEIEYMDGFDKVLQLILWFFPEHEAYALTESLIRTEITTAKDFHGYFFRSSEEKHDMITKLTDKLCETGADKKLCMKILHEMVEDLFSGYLLPLYYPYILINFFVDGIEAIFRIAYSLFSLINYEEMTSSGQIRSEIQNKFSYVNFISIYANANLEAIFSKL</sequence>
<keyword evidence="2" id="KW-1185">Reference proteome</keyword>
<gene>
    <name evidence="1" type="ORF">SteCoe_35825</name>
</gene>
<dbReference type="Proteomes" id="UP000187209">
    <property type="component" value="Unassembled WGS sequence"/>
</dbReference>
<accession>A0A1R2ARI1</accession>
<reference evidence="1 2" key="1">
    <citation type="submission" date="2016-11" db="EMBL/GenBank/DDBJ databases">
        <title>The macronuclear genome of Stentor coeruleus: a giant cell with tiny introns.</title>
        <authorList>
            <person name="Slabodnick M."/>
            <person name="Ruby J.G."/>
            <person name="Reiff S.B."/>
            <person name="Swart E.C."/>
            <person name="Gosai S."/>
            <person name="Prabakaran S."/>
            <person name="Witkowska E."/>
            <person name="Larue G.E."/>
            <person name="Fisher S."/>
            <person name="Freeman R.M."/>
            <person name="Gunawardena J."/>
            <person name="Chu W."/>
            <person name="Stover N.A."/>
            <person name="Gregory B.D."/>
            <person name="Nowacki M."/>
            <person name="Derisi J."/>
            <person name="Roy S.W."/>
            <person name="Marshall W.F."/>
            <person name="Sood P."/>
        </authorList>
    </citation>
    <scope>NUCLEOTIDE SEQUENCE [LARGE SCALE GENOMIC DNA]</scope>
    <source>
        <strain evidence="1">WM001</strain>
    </source>
</reference>
<comment type="caution">
    <text evidence="1">The sequence shown here is derived from an EMBL/GenBank/DDBJ whole genome shotgun (WGS) entry which is preliminary data.</text>
</comment>